<keyword evidence="5 6" id="KW-0472">Membrane</keyword>
<comment type="caution">
    <text evidence="8">The sequence shown here is derived from an EMBL/GenBank/DDBJ whole genome shotgun (WGS) entry which is preliminary data.</text>
</comment>
<evidence type="ECO:0000256" key="2">
    <source>
        <dbReference type="ARBA" id="ARBA00022475"/>
    </source>
</evidence>
<comment type="subcellular location">
    <subcellularLocation>
        <location evidence="1">Cell membrane</location>
        <topology evidence="1">Multi-pass membrane protein</topology>
    </subcellularLocation>
</comment>
<name>A0A6M0Q762_9BACI</name>
<dbReference type="AlphaFoldDB" id="A0A6M0Q762"/>
<dbReference type="NCBIfam" id="TIGR03954">
    <property type="entry name" value="integ_memb_HG"/>
    <property type="match status" value="1"/>
</dbReference>
<keyword evidence="4 6" id="KW-1133">Transmembrane helix</keyword>
<proteinExistence type="predicted"/>
<keyword evidence="2" id="KW-1003">Cell membrane</keyword>
<feature type="transmembrane region" description="Helical" evidence="6">
    <location>
        <begin position="70"/>
        <end position="89"/>
    </location>
</feature>
<dbReference type="PANTHER" id="PTHR40077:SF1">
    <property type="entry name" value="MEMBRANE PROTEIN"/>
    <property type="match status" value="1"/>
</dbReference>
<evidence type="ECO:0000256" key="5">
    <source>
        <dbReference type="ARBA" id="ARBA00023136"/>
    </source>
</evidence>
<dbReference type="InterPro" id="IPR023845">
    <property type="entry name" value="DUF3817_TM"/>
</dbReference>
<feature type="transmembrane region" description="Helical" evidence="6">
    <location>
        <begin position="12"/>
        <end position="31"/>
    </location>
</feature>
<reference evidence="8 9" key="1">
    <citation type="submission" date="2020-02" db="EMBL/GenBank/DDBJ databases">
        <title>Bacillus aquiflavi sp. nov., isolated from yellow water of strong flavor Chinese baijiu in Yibin region of China.</title>
        <authorList>
            <person name="Xie J."/>
        </authorList>
    </citation>
    <scope>NUCLEOTIDE SEQUENCE [LARGE SCALE GENOMIC DNA]</scope>
    <source>
        <strain evidence="8 9">SA4</strain>
    </source>
</reference>
<organism evidence="8 9">
    <name type="scientific">Bacillus mesophilus</name>
    <dbReference type="NCBI Taxonomy" id="1808955"/>
    <lineage>
        <taxon>Bacteria</taxon>
        <taxon>Bacillati</taxon>
        <taxon>Bacillota</taxon>
        <taxon>Bacilli</taxon>
        <taxon>Bacillales</taxon>
        <taxon>Bacillaceae</taxon>
        <taxon>Bacillus</taxon>
    </lineage>
</organism>
<evidence type="ECO:0000256" key="3">
    <source>
        <dbReference type="ARBA" id="ARBA00022692"/>
    </source>
</evidence>
<protein>
    <submittedName>
        <fullName evidence="8">DUF3817 domain-containing protein</fullName>
    </submittedName>
</protein>
<evidence type="ECO:0000256" key="1">
    <source>
        <dbReference type="ARBA" id="ARBA00004651"/>
    </source>
</evidence>
<gene>
    <name evidence="8" type="ORF">G4D63_10685</name>
</gene>
<dbReference type="Proteomes" id="UP000481043">
    <property type="component" value="Unassembled WGS sequence"/>
</dbReference>
<dbReference type="GO" id="GO:0005886">
    <property type="term" value="C:plasma membrane"/>
    <property type="evidence" value="ECO:0007669"/>
    <property type="project" value="UniProtKB-SubCell"/>
</dbReference>
<dbReference type="RefSeq" id="WP_163179653.1">
    <property type="nucleotide sequence ID" value="NZ_JAAIWM010000003.1"/>
</dbReference>
<feature type="domain" description="DUF3817" evidence="7">
    <location>
        <begin position="8"/>
        <end position="94"/>
    </location>
</feature>
<evidence type="ECO:0000259" key="7">
    <source>
        <dbReference type="Pfam" id="PF12823"/>
    </source>
</evidence>
<accession>A0A6M0Q762</accession>
<evidence type="ECO:0000313" key="9">
    <source>
        <dbReference type="Proteomes" id="UP000481043"/>
    </source>
</evidence>
<keyword evidence="9" id="KW-1185">Reference proteome</keyword>
<dbReference type="Pfam" id="PF12823">
    <property type="entry name" value="DUF3817"/>
    <property type="match status" value="1"/>
</dbReference>
<keyword evidence="3 6" id="KW-0812">Transmembrane</keyword>
<evidence type="ECO:0000313" key="8">
    <source>
        <dbReference type="EMBL" id="NEY72191.1"/>
    </source>
</evidence>
<sequence length="109" mass="12274">MTLKNSVGRLRIIGLIEGLSYIILLGIAMPLKYMADMPMAVTIVGGIHGVLFVLFILALAHVYFTYRLSFWFGLGAVISSLIPFGTFVLDKRLKYIEDPVVFIKNYKQM</sequence>
<dbReference type="EMBL" id="JAAIWM010000003">
    <property type="protein sequence ID" value="NEY72191.1"/>
    <property type="molecule type" value="Genomic_DNA"/>
</dbReference>
<evidence type="ECO:0000256" key="6">
    <source>
        <dbReference type="SAM" id="Phobius"/>
    </source>
</evidence>
<evidence type="ECO:0000256" key="4">
    <source>
        <dbReference type="ARBA" id="ARBA00022989"/>
    </source>
</evidence>
<dbReference type="PANTHER" id="PTHR40077">
    <property type="entry name" value="MEMBRANE PROTEIN-RELATED"/>
    <property type="match status" value="1"/>
</dbReference>
<feature type="transmembrane region" description="Helical" evidence="6">
    <location>
        <begin position="43"/>
        <end position="64"/>
    </location>
</feature>